<reference evidence="1" key="1">
    <citation type="journal article" date="2020" name="Stud. Mycol.">
        <title>101 Dothideomycetes genomes: a test case for predicting lifestyles and emergence of pathogens.</title>
        <authorList>
            <person name="Haridas S."/>
            <person name="Albert R."/>
            <person name="Binder M."/>
            <person name="Bloem J."/>
            <person name="Labutti K."/>
            <person name="Salamov A."/>
            <person name="Andreopoulos B."/>
            <person name="Baker S."/>
            <person name="Barry K."/>
            <person name="Bills G."/>
            <person name="Bluhm B."/>
            <person name="Cannon C."/>
            <person name="Castanera R."/>
            <person name="Culley D."/>
            <person name="Daum C."/>
            <person name="Ezra D."/>
            <person name="Gonzalez J."/>
            <person name="Henrissat B."/>
            <person name="Kuo A."/>
            <person name="Liang C."/>
            <person name="Lipzen A."/>
            <person name="Lutzoni F."/>
            <person name="Magnuson J."/>
            <person name="Mondo S."/>
            <person name="Nolan M."/>
            <person name="Ohm R."/>
            <person name="Pangilinan J."/>
            <person name="Park H.-J."/>
            <person name="Ramirez L."/>
            <person name="Alfaro M."/>
            <person name="Sun H."/>
            <person name="Tritt A."/>
            <person name="Yoshinaga Y."/>
            <person name="Zwiers L.-H."/>
            <person name="Turgeon B."/>
            <person name="Goodwin S."/>
            <person name="Spatafora J."/>
            <person name="Crous P."/>
            <person name="Grigoriev I."/>
        </authorList>
    </citation>
    <scope>NUCLEOTIDE SEQUENCE</scope>
    <source>
        <strain evidence="1">ATCC 200398</strain>
    </source>
</reference>
<protein>
    <submittedName>
        <fullName evidence="1">Uncharacterized protein</fullName>
    </submittedName>
</protein>
<evidence type="ECO:0000313" key="2">
    <source>
        <dbReference type="Proteomes" id="UP000799755"/>
    </source>
</evidence>
<name>A0ACB6QDS1_9PLEO</name>
<sequence length="840" mass="91683">MASHTARHPARICCLLQDGVSSQGILLASGESTAGSLSVGEFTGLSLGAPFFVPRHWLVCFTTLLPPHFDQQSATSRQPGRMISLELTTHHVIRGQVLHSQQKNALSPVLIWRTVPVVLNWNNVAYPDIPRLETPFFKNDRFAPISYRRQQQDLYLSLFDRGGKGREEKFGLDRIKQPYVSRQGYPDPASLLQVHPSMSGSWDTKSGRPGSSSTEISNGSYSASIQPQRQRSPKRVAMSQPNPSHTIPVGTNRRPSKNKAQTPSLYPRSQMPPSLQAAIEPTIFSSNGAPRSIPAAGNSSASTCYGSSRLHPTNPVNGAASFSSGIQDPGSFTVSPTDMTYFSYVPSLQAQGNGNSASPASTPASPPMECGWMTSSSSYQSANVTAACTTQGMSGIYMPPVSMPPTGGFHYAISSNDSGYEALRICPIQCANIDTQSRAVTGENFTATQPDHWGGEAMSFHQGDNDSRSVATNGFGNNGAISETPSVASVSCSKCTQVFTGQWAQRNLTRHREGKHSSTVVLHCGVCLKEYHRKGKLYQGNVPIEHERDRHPELRRAPPIPRKKSHDSVDHDMNDIQGEGGKVESEDAPWYVAANVCTGSNSTFLCGINTLLLFVSYVNLFFLFVGVVKSKQGCRYAATNQENASIACEMDVVNFGLESLKGYDPFLATPTSLNDLFRSKPAEYYGRGWKQASSWNIVGQSTCPLSSGHDCNPVQSGRNPQTQGPMHAHAHEFAIQVGRIRWRSSLKGYRVLDIEVPVLSGHQVNYCMSHNWLMAKGGMRMIALSYLGPKDNIAFGKKIIQGRLNEARLLLETGGVNMRPGFWDQAFLEDDNFGNPKIQP</sequence>
<gene>
    <name evidence="1" type="ORF">BDR25DRAFT_360947</name>
</gene>
<comment type="caution">
    <text evidence="1">The sequence shown here is derived from an EMBL/GenBank/DDBJ whole genome shotgun (WGS) entry which is preliminary data.</text>
</comment>
<dbReference type="EMBL" id="MU003532">
    <property type="protein sequence ID" value="KAF2465041.1"/>
    <property type="molecule type" value="Genomic_DNA"/>
</dbReference>
<proteinExistence type="predicted"/>
<accession>A0ACB6QDS1</accession>
<evidence type="ECO:0000313" key="1">
    <source>
        <dbReference type="EMBL" id="KAF2465041.1"/>
    </source>
</evidence>
<organism evidence="1 2">
    <name type="scientific">Lindgomyces ingoldianus</name>
    <dbReference type="NCBI Taxonomy" id="673940"/>
    <lineage>
        <taxon>Eukaryota</taxon>
        <taxon>Fungi</taxon>
        <taxon>Dikarya</taxon>
        <taxon>Ascomycota</taxon>
        <taxon>Pezizomycotina</taxon>
        <taxon>Dothideomycetes</taxon>
        <taxon>Pleosporomycetidae</taxon>
        <taxon>Pleosporales</taxon>
        <taxon>Lindgomycetaceae</taxon>
        <taxon>Lindgomyces</taxon>
    </lineage>
</organism>
<keyword evidence="2" id="KW-1185">Reference proteome</keyword>
<dbReference type="Proteomes" id="UP000799755">
    <property type="component" value="Unassembled WGS sequence"/>
</dbReference>